<dbReference type="InterPro" id="IPR000719">
    <property type="entry name" value="Prot_kinase_dom"/>
</dbReference>
<feature type="region of interest" description="Disordered" evidence="5">
    <location>
        <begin position="300"/>
        <end position="449"/>
    </location>
</feature>
<dbReference type="RefSeq" id="WP_379870059.1">
    <property type="nucleotide sequence ID" value="NZ_JBHTBH010000003.1"/>
</dbReference>
<evidence type="ECO:0000256" key="3">
    <source>
        <dbReference type="ARBA" id="ARBA00022777"/>
    </source>
</evidence>
<accession>A0ABW2KET7</accession>
<proteinExistence type="predicted"/>
<dbReference type="CDD" id="cd14014">
    <property type="entry name" value="STKc_PknB_like"/>
    <property type="match status" value="1"/>
</dbReference>
<feature type="compositionally biased region" description="Pro residues" evidence="5">
    <location>
        <begin position="396"/>
        <end position="419"/>
    </location>
</feature>
<dbReference type="InterPro" id="IPR008271">
    <property type="entry name" value="Ser/Thr_kinase_AS"/>
</dbReference>
<organism evidence="8 9">
    <name type="scientific">Marinactinospora rubrisoli</name>
    <dbReference type="NCBI Taxonomy" id="2715399"/>
    <lineage>
        <taxon>Bacteria</taxon>
        <taxon>Bacillati</taxon>
        <taxon>Actinomycetota</taxon>
        <taxon>Actinomycetes</taxon>
        <taxon>Streptosporangiales</taxon>
        <taxon>Nocardiopsidaceae</taxon>
        <taxon>Marinactinospora</taxon>
    </lineage>
</organism>
<dbReference type="PROSITE" id="PS00108">
    <property type="entry name" value="PROTEIN_KINASE_ST"/>
    <property type="match status" value="1"/>
</dbReference>
<dbReference type="Proteomes" id="UP001596540">
    <property type="component" value="Unassembled WGS sequence"/>
</dbReference>
<dbReference type="InterPro" id="IPR011009">
    <property type="entry name" value="Kinase-like_dom_sf"/>
</dbReference>
<dbReference type="PROSITE" id="PS50011">
    <property type="entry name" value="PROTEIN_KINASE_DOM"/>
    <property type="match status" value="1"/>
</dbReference>
<feature type="compositionally biased region" description="Pro residues" evidence="5">
    <location>
        <begin position="433"/>
        <end position="449"/>
    </location>
</feature>
<evidence type="ECO:0000259" key="7">
    <source>
        <dbReference type="PROSITE" id="PS50011"/>
    </source>
</evidence>
<keyword evidence="4" id="KW-0067">ATP-binding</keyword>
<keyword evidence="3 8" id="KW-0418">Kinase</keyword>
<dbReference type="PANTHER" id="PTHR43289">
    <property type="entry name" value="MITOGEN-ACTIVATED PROTEIN KINASE KINASE KINASE 20-RELATED"/>
    <property type="match status" value="1"/>
</dbReference>
<feature type="transmembrane region" description="Helical" evidence="6">
    <location>
        <begin position="458"/>
        <end position="483"/>
    </location>
</feature>
<dbReference type="Gene3D" id="1.10.510.10">
    <property type="entry name" value="Transferase(Phosphotransferase) domain 1"/>
    <property type="match status" value="1"/>
</dbReference>
<comment type="caution">
    <text evidence="8">The sequence shown here is derived from an EMBL/GenBank/DDBJ whole genome shotgun (WGS) entry which is preliminary data.</text>
</comment>
<keyword evidence="1" id="KW-0808">Transferase</keyword>
<dbReference type="Pfam" id="PF00069">
    <property type="entry name" value="Pkinase"/>
    <property type="match status" value="1"/>
</dbReference>
<dbReference type="PANTHER" id="PTHR43289:SF34">
    <property type="entry name" value="SERINE_THREONINE-PROTEIN KINASE YBDM-RELATED"/>
    <property type="match status" value="1"/>
</dbReference>
<evidence type="ECO:0000256" key="4">
    <source>
        <dbReference type="ARBA" id="ARBA00022840"/>
    </source>
</evidence>
<keyword evidence="6" id="KW-1133">Transmembrane helix</keyword>
<feature type="compositionally biased region" description="Pro residues" evidence="5">
    <location>
        <begin position="305"/>
        <end position="314"/>
    </location>
</feature>
<keyword evidence="9" id="KW-1185">Reference proteome</keyword>
<keyword evidence="6" id="KW-0812">Transmembrane</keyword>
<evidence type="ECO:0000256" key="5">
    <source>
        <dbReference type="SAM" id="MobiDB-lite"/>
    </source>
</evidence>
<dbReference type="GO" id="GO:0016301">
    <property type="term" value="F:kinase activity"/>
    <property type="evidence" value="ECO:0007669"/>
    <property type="project" value="UniProtKB-KW"/>
</dbReference>
<dbReference type="SUPFAM" id="SSF56112">
    <property type="entry name" value="Protein kinase-like (PK-like)"/>
    <property type="match status" value="1"/>
</dbReference>
<feature type="compositionally biased region" description="Gly residues" evidence="5">
    <location>
        <begin position="375"/>
        <end position="391"/>
    </location>
</feature>
<dbReference type="EMBL" id="JBHTBH010000003">
    <property type="protein sequence ID" value="MFC7327649.1"/>
    <property type="molecule type" value="Genomic_DNA"/>
</dbReference>
<keyword evidence="2" id="KW-0547">Nucleotide-binding</keyword>
<sequence>MAGIGPLNDDDPRQVGEYRLTRRLGRGGQGVVYLAESADGTEVAVKMLHADALNLAGLRRQLADEVATARRVARFCTAQVLDADIDAEPPYVVSEYVEGPSLRDLVRRDGPLRGAALERLAVGTITALAAIHQAGIVHRDFKPANVLMAADGPRVIDFGIARVLEGTAILTSSITGTPSYMAPEQITGGPLGPAVDMFAWGATIVHAATGSGPFGHGSLREVVNRVVNEPPELGDLDGPLREIVTRCLSKEAAQRPGAAETLLRVLGVTGGASDAAETSGAEAATGDLPVQTLRAGAIAAAGAPTEPPSAPGAPRPGAHRAPEPAANGGTGPGRPIRAGTAPGPLSGPQAPPGSATGPRTPPPGGFGSNVRISSGPGGAFFTGGPDPGGASGTAPPRVPGPPYLAPRPAPAPAAPPPVGPGGAGAPPFAAGGYPPPGPVAPPPGPVPPAPRRQQGINVLLLAAVLGGVLLVAVAGLVVVVLLLSQVSA</sequence>
<keyword evidence="6" id="KW-0472">Membrane</keyword>
<evidence type="ECO:0000256" key="2">
    <source>
        <dbReference type="ARBA" id="ARBA00022741"/>
    </source>
</evidence>
<evidence type="ECO:0000256" key="1">
    <source>
        <dbReference type="ARBA" id="ARBA00022679"/>
    </source>
</evidence>
<protein>
    <submittedName>
        <fullName evidence="8">Protein kinase</fullName>
    </submittedName>
</protein>
<evidence type="ECO:0000256" key="6">
    <source>
        <dbReference type="SAM" id="Phobius"/>
    </source>
</evidence>
<dbReference type="Gene3D" id="3.30.200.20">
    <property type="entry name" value="Phosphorylase Kinase, domain 1"/>
    <property type="match status" value="1"/>
</dbReference>
<evidence type="ECO:0000313" key="9">
    <source>
        <dbReference type="Proteomes" id="UP001596540"/>
    </source>
</evidence>
<name>A0ABW2KET7_9ACTN</name>
<evidence type="ECO:0000313" key="8">
    <source>
        <dbReference type="EMBL" id="MFC7327649.1"/>
    </source>
</evidence>
<gene>
    <name evidence="8" type="ORF">ACFQRF_07820</name>
</gene>
<reference evidence="9" key="1">
    <citation type="journal article" date="2019" name="Int. J. Syst. Evol. Microbiol.">
        <title>The Global Catalogue of Microorganisms (GCM) 10K type strain sequencing project: providing services to taxonomists for standard genome sequencing and annotation.</title>
        <authorList>
            <consortium name="The Broad Institute Genomics Platform"/>
            <consortium name="The Broad Institute Genome Sequencing Center for Infectious Disease"/>
            <person name="Wu L."/>
            <person name="Ma J."/>
        </authorList>
    </citation>
    <scope>NUCLEOTIDE SEQUENCE [LARGE SCALE GENOMIC DNA]</scope>
    <source>
        <strain evidence="9">CGMCC 4.7382</strain>
    </source>
</reference>
<feature type="domain" description="Protein kinase" evidence="7">
    <location>
        <begin position="18"/>
        <end position="266"/>
    </location>
</feature>